<organism evidence="8 9">
    <name type="scientific">Gadus morhua</name>
    <name type="common">Atlantic cod</name>
    <dbReference type="NCBI Taxonomy" id="8049"/>
    <lineage>
        <taxon>Eukaryota</taxon>
        <taxon>Metazoa</taxon>
        <taxon>Chordata</taxon>
        <taxon>Craniata</taxon>
        <taxon>Vertebrata</taxon>
        <taxon>Euteleostomi</taxon>
        <taxon>Actinopterygii</taxon>
        <taxon>Neopterygii</taxon>
        <taxon>Teleostei</taxon>
        <taxon>Neoteleostei</taxon>
        <taxon>Acanthomorphata</taxon>
        <taxon>Zeiogadaria</taxon>
        <taxon>Gadariae</taxon>
        <taxon>Gadiformes</taxon>
        <taxon>Gadoidei</taxon>
        <taxon>Gadidae</taxon>
        <taxon>Gadus</taxon>
    </lineage>
</organism>
<keyword evidence="3 6" id="KW-0175">Coiled coil</keyword>
<dbReference type="Ensembl" id="ENSGMOT00000019606.2">
    <property type="protein sequence ID" value="ENSGMOP00000019144.2"/>
    <property type="gene ID" value="ENSGMOG00000017738.2"/>
</dbReference>
<protein>
    <recommendedName>
        <fullName evidence="7">Spindle assembly abnormal protein 6 N-terminal domain-containing protein</fullName>
    </recommendedName>
</protein>
<dbReference type="PANTHER" id="PTHR44281">
    <property type="entry name" value="SPINDLE ASSEMBLY ABNORMAL PROTEIN 6 HOMOLOG"/>
    <property type="match status" value="1"/>
</dbReference>
<evidence type="ECO:0000313" key="8">
    <source>
        <dbReference type="Ensembl" id="ENSGMOP00000019144.2"/>
    </source>
</evidence>
<accession>A0A8C4ZNV7</accession>
<dbReference type="Gene3D" id="2.170.210.20">
    <property type="entry name" value="Spindle assembly abnormal protein 6, N-terminal domain"/>
    <property type="match status" value="1"/>
</dbReference>
<dbReference type="GO" id="GO:0007099">
    <property type="term" value="P:centriole replication"/>
    <property type="evidence" value="ECO:0007669"/>
    <property type="project" value="TreeGrafter"/>
</dbReference>
<proteinExistence type="predicted"/>
<evidence type="ECO:0000256" key="1">
    <source>
        <dbReference type="ARBA" id="ARBA00004300"/>
    </source>
</evidence>
<keyword evidence="9" id="KW-1185">Reference proteome</keyword>
<dbReference type="Proteomes" id="UP000694546">
    <property type="component" value="Chromosome 12"/>
</dbReference>
<dbReference type="GO" id="GO:0005813">
    <property type="term" value="C:centrosome"/>
    <property type="evidence" value="ECO:0007669"/>
    <property type="project" value="UniProtKB-SubCell"/>
</dbReference>
<reference evidence="8" key="2">
    <citation type="submission" date="2025-09" db="UniProtKB">
        <authorList>
            <consortium name="Ensembl"/>
        </authorList>
    </citation>
    <scope>IDENTIFICATION</scope>
</reference>
<gene>
    <name evidence="8" type="primary">sass6</name>
</gene>
<keyword evidence="4" id="KW-0206">Cytoskeleton</keyword>
<name>A0A8C4ZNV7_GADMO</name>
<keyword evidence="2" id="KW-0963">Cytoplasm</keyword>
<dbReference type="PANTHER" id="PTHR44281:SF4">
    <property type="entry name" value="SPINDLE ASSEMBLY ABNORMAL PROTEIN 6 HOMOLOG"/>
    <property type="match status" value="1"/>
</dbReference>
<comment type="subcellular location">
    <subcellularLocation>
        <location evidence="1">Cytoplasm</location>
        <location evidence="1">Cytoskeleton</location>
        <location evidence="1">Microtubule organizing center</location>
        <location evidence="1">Centrosome</location>
    </subcellularLocation>
</comment>
<dbReference type="CDD" id="cd10142">
    <property type="entry name" value="HD_SAS6_N"/>
    <property type="match status" value="1"/>
</dbReference>
<dbReference type="InterPro" id="IPR038558">
    <property type="entry name" value="SAS-6_N_sf"/>
</dbReference>
<reference evidence="8" key="1">
    <citation type="submission" date="2025-08" db="UniProtKB">
        <authorList>
            <consortium name="Ensembl"/>
        </authorList>
    </citation>
    <scope>IDENTIFICATION</scope>
</reference>
<evidence type="ECO:0000256" key="3">
    <source>
        <dbReference type="ARBA" id="ARBA00023054"/>
    </source>
</evidence>
<evidence type="ECO:0000313" key="9">
    <source>
        <dbReference type="Proteomes" id="UP000694546"/>
    </source>
</evidence>
<evidence type="ECO:0000256" key="6">
    <source>
        <dbReference type="SAM" id="Coils"/>
    </source>
</evidence>
<feature type="domain" description="Spindle assembly abnormal protein 6 N-terminal" evidence="7">
    <location>
        <begin position="22"/>
        <end position="124"/>
    </location>
</feature>
<sequence>MCHAFRKANIRVNIDLLVTSNPVYKRDLVVRLTDDVDPYFLYSLSISEEDYQSLKVQQGLLIDFASFPQKFIDLLHLCLAEQEKESPRFLLHLACQSSLHDSAAHFSVVETNAFKHLNHLSLKLLQGSDKEVKDYLATCLSFLLSFQTTSLSSRHSQDLMSEREKALEIQGRLQQQTEQIRQELEGSHQRSSQQLQSRLAELEASTRELTERRYKNESALRDLMIKLASAEEESQRAKQQVTSLRRENGTLDTELHDKERSLGQLQTRLAVLEQEVKDKEQLMGRTREVLEATQQQKETMEGNVESKDHQIKKLESTVRSLSEEQKKANGIIKKLQADGRMLAEKIKVKNSVTVSQEKVVQDTAEKLHTARRLLQDAKQQLTHKDEQVSKLKEQLETTIEKLNESKEVLKTNENGKKLRVTMFF</sequence>
<evidence type="ECO:0000256" key="5">
    <source>
        <dbReference type="ARBA" id="ARBA00023306"/>
    </source>
</evidence>
<dbReference type="InterPro" id="IPR032396">
    <property type="entry name" value="SAS-6_N"/>
</dbReference>
<evidence type="ECO:0000256" key="4">
    <source>
        <dbReference type="ARBA" id="ARBA00023212"/>
    </source>
</evidence>
<evidence type="ECO:0000259" key="7">
    <source>
        <dbReference type="Pfam" id="PF16531"/>
    </source>
</evidence>
<keyword evidence="5" id="KW-0131">Cell cycle</keyword>
<dbReference type="AlphaFoldDB" id="A0A8C4ZNV7"/>
<dbReference type="Pfam" id="PF16531">
    <property type="entry name" value="SAS-6_N"/>
    <property type="match status" value="1"/>
</dbReference>
<dbReference type="GeneTree" id="ENSGT00390000006932"/>
<evidence type="ECO:0000256" key="2">
    <source>
        <dbReference type="ARBA" id="ARBA00022490"/>
    </source>
</evidence>
<feature type="coiled-coil region" evidence="6">
    <location>
        <begin position="192"/>
        <end position="412"/>
    </location>
</feature>
<dbReference type="GO" id="GO:0007283">
    <property type="term" value="P:spermatogenesis"/>
    <property type="evidence" value="ECO:0007669"/>
    <property type="project" value="TreeGrafter"/>
</dbReference>
<dbReference type="GO" id="GO:0005814">
    <property type="term" value="C:centriole"/>
    <property type="evidence" value="ECO:0007669"/>
    <property type="project" value="TreeGrafter"/>
</dbReference>